<keyword evidence="2" id="KW-1185">Reference proteome</keyword>
<accession>A0ABN7WYU9</accession>
<dbReference type="EMBL" id="CAJVQB010070408">
    <property type="protein sequence ID" value="CAG8842843.1"/>
    <property type="molecule type" value="Genomic_DNA"/>
</dbReference>
<dbReference type="Proteomes" id="UP000789901">
    <property type="component" value="Unassembled WGS sequence"/>
</dbReference>
<protein>
    <submittedName>
        <fullName evidence="1">27143_t:CDS:1</fullName>
    </submittedName>
</protein>
<evidence type="ECO:0000313" key="1">
    <source>
        <dbReference type="EMBL" id="CAG8842843.1"/>
    </source>
</evidence>
<organism evidence="1 2">
    <name type="scientific">Gigaspora margarita</name>
    <dbReference type="NCBI Taxonomy" id="4874"/>
    <lineage>
        <taxon>Eukaryota</taxon>
        <taxon>Fungi</taxon>
        <taxon>Fungi incertae sedis</taxon>
        <taxon>Mucoromycota</taxon>
        <taxon>Glomeromycotina</taxon>
        <taxon>Glomeromycetes</taxon>
        <taxon>Diversisporales</taxon>
        <taxon>Gigasporaceae</taxon>
        <taxon>Gigaspora</taxon>
    </lineage>
</organism>
<sequence length="65" mass="7601">MAKQLTEHNQNQGYCNECYQDINKLTLPNDPREGSSNSFIITTEVLNQPIEDIKWKQPQYDTEMP</sequence>
<comment type="caution">
    <text evidence="1">The sequence shown here is derived from an EMBL/GenBank/DDBJ whole genome shotgun (WGS) entry which is preliminary data.</text>
</comment>
<feature type="non-terminal residue" evidence="1">
    <location>
        <position position="65"/>
    </location>
</feature>
<proteinExistence type="predicted"/>
<gene>
    <name evidence="1" type="ORF">GMARGA_LOCUS36210</name>
</gene>
<name>A0ABN7WYU9_GIGMA</name>
<reference evidence="1 2" key="1">
    <citation type="submission" date="2021-06" db="EMBL/GenBank/DDBJ databases">
        <authorList>
            <person name="Kallberg Y."/>
            <person name="Tangrot J."/>
            <person name="Rosling A."/>
        </authorList>
    </citation>
    <scope>NUCLEOTIDE SEQUENCE [LARGE SCALE GENOMIC DNA]</scope>
    <source>
        <strain evidence="1 2">120-4 pot B 10/14</strain>
    </source>
</reference>
<evidence type="ECO:0000313" key="2">
    <source>
        <dbReference type="Proteomes" id="UP000789901"/>
    </source>
</evidence>